<reference evidence="2" key="1">
    <citation type="journal article" date="2019" name="Int. J. Syst. Evol. Microbiol.">
        <title>The Global Catalogue of Microorganisms (GCM) 10K type strain sequencing project: providing services to taxonomists for standard genome sequencing and annotation.</title>
        <authorList>
            <consortium name="The Broad Institute Genomics Platform"/>
            <consortium name="The Broad Institute Genome Sequencing Center for Infectious Disease"/>
            <person name="Wu L."/>
            <person name="Ma J."/>
        </authorList>
    </citation>
    <scope>NUCLEOTIDE SEQUENCE [LARGE SCALE GENOMIC DNA]</scope>
    <source>
        <strain evidence="2">JCM 9371</strain>
    </source>
</reference>
<accession>A0ABW2Y476</accession>
<name>A0ABW2Y476_9ACTN</name>
<sequence>MSSELTAALASAYDHPEPEDRITAIKTAVSRQLEHTDQGATIRHTEYFNSSIAPDLVVRWPSENRERPVFLRPNPSLNWFTDDLEWISPTHPLVITLGSPNEPTNTDHFEGLQRVAHRRNILVADPPAVSELSERSGEEPAASLMAQAVLRGGRGIIDEQSTRIAMTHTVDGFHGAERVDLVATRQATEVLTTLLREDQASRLSRVLQSVWEGHGGKAENFPGTRNLSGRMTDEDLHFLIVNVPTTSVDFWRRIGRGITANQIARLNLEGYSASLQVLIAANSDTLLTRGIRIFYEQSMLGEEDDNRLQWLISRRCIALRGPGWTAYVAADSVNDLPRKAKHDVPSVSELRTRADRWEVKVVNLELDVGDRFIAYSSKGDEDVLHDARLARLAQAGRTKVRRATIMIPTGGRLECDFTSLTATGHTSAIYALGDIFKSALPVLVKLDKVGATYLKLLSRAENPGPAAEQENLF</sequence>
<dbReference type="EMBL" id="JBHTGP010000037">
    <property type="protein sequence ID" value="MFD0692152.1"/>
    <property type="molecule type" value="Genomic_DNA"/>
</dbReference>
<proteinExistence type="predicted"/>
<organism evidence="1 2">
    <name type="scientific">Actinomadura fibrosa</name>
    <dbReference type="NCBI Taxonomy" id="111802"/>
    <lineage>
        <taxon>Bacteria</taxon>
        <taxon>Bacillati</taxon>
        <taxon>Actinomycetota</taxon>
        <taxon>Actinomycetes</taxon>
        <taxon>Streptosporangiales</taxon>
        <taxon>Thermomonosporaceae</taxon>
        <taxon>Actinomadura</taxon>
    </lineage>
</organism>
<evidence type="ECO:0000313" key="2">
    <source>
        <dbReference type="Proteomes" id="UP001597063"/>
    </source>
</evidence>
<evidence type="ECO:0000313" key="1">
    <source>
        <dbReference type="EMBL" id="MFD0692152.1"/>
    </source>
</evidence>
<protein>
    <submittedName>
        <fullName evidence="1">Uncharacterized protein</fullName>
    </submittedName>
</protein>
<dbReference type="Proteomes" id="UP001597063">
    <property type="component" value="Unassembled WGS sequence"/>
</dbReference>
<gene>
    <name evidence="1" type="ORF">ACFQZM_47225</name>
</gene>
<comment type="caution">
    <text evidence="1">The sequence shown here is derived from an EMBL/GenBank/DDBJ whole genome shotgun (WGS) entry which is preliminary data.</text>
</comment>
<keyword evidence="2" id="KW-1185">Reference proteome</keyword>
<dbReference type="RefSeq" id="WP_131763108.1">
    <property type="nucleotide sequence ID" value="NZ_CAACUY010000293.1"/>
</dbReference>